<gene>
    <name evidence="9" type="ORF">CALK_0898</name>
</gene>
<dbReference type="PROSITE" id="PS50928">
    <property type="entry name" value="ABC_TM1"/>
    <property type="match status" value="1"/>
</dbReference>
<feature type="transmembrane region" description="Helical" evidence="7">
    <location>
        <begin position="184"/>
        <end position="206"/>
    </location>
</feature>
<dbReference type="InterPro" id="IPR050366">
    <property type="entry name" value="BP-dependent_transpt_permease"/>
</dbReference>
<feature type="domain" description="ABC transmembrane type-1" evidence="8">
    <location>
        <begin position="73"/>
        <end position="266"/>
    </location>
</feature>
<feature type="transmembrane region" description="Helical" evidence="7">
    <location>
        <begin position="12"/>
        <end position="34"/>
    </location>
</feature>
<evidence type="ECO:0000256" key="2">
    <source>
        <dbReference type="ARBA" id="ARBA00022448"/>
    </source>
</evidence>
<dbReference type="GO" id="GO:0071916">
    <property type="term" value="F:dipeptide transmembrane transporter activity"/>
    <property type="evidence" value="ECO:0007669"/>
    <property type="project" value="TreeGrafter"/>
</dbReference>
<feature type="transmembrane region" description="Helical" evidence="7">
    <location>
        <begin position="243"/>
        <end position="265"/>
    </location>
</feature>
<protein>
    <submittedName>
        <fullName evidence="9">ABC-type dipeptide/oligopeptide/nickel transport system, permease component</fullName>
    </submittedName>
</protein>
<comment type="caution">
    <text evidence="9">The sequence shown here is derived from an EMBL/GenBank/DDBJ whole genome shotgun (WGS) entry which is preliminary data.</text>
</comment>
<dbReference type="GO" id="GO:0005886">
    <property type="term" value="C:plasma membrane"/>
    <property type="evidence" value="ECO:0007669"/>
    <property type="project" value="UniProtKB-SubCell"/>
</dbReference>
<feature type="transmembrane region" description="Helical" evidence="7">
    <location>
        <begin position="212"/>
        <end position="231"/>
    </location>
</feature>
<name>U7D6M5_9BACT</name>
<comment type="similarity">
    <text evidence="7">Belongs to the binding-protein-dependent transport system permease family.</text>
</comment>
<dbReference type="RefSeq" id="WP_022636400.1">
    <property type="nucleotide sequence ID" value="NZ_ASJR01000006.1"/>
</dbReference>
<dbReference type="PANTHER" id="PTHR43386">
    <property type="entry name" value="OLIGOPEPTIDE TRANSPORT SYSTEM PERMEASE PROTEIN APPC"/>
    <property type="match status" value="1"/>
</dbReference>
<dbReference type="EMBL" id="ASJR01000006">
    <property type="protein sequence ID" value="ERP32169.1"/>
    <property type="molecule type" value="Genomic_DNA"/>
</dbReference>
<sequence length="280" mass="30469">MKLFKNLLKEKTFVFGFFTFIIVILFAVIGRMFVDPVTYDNSVAGTYTPPSSLALLGTDHIGRSVLPMLIMGLGSSLYVGLLAGVIATFVGTLLGVYAGFIGGVLDDIINMVTNLFMVIPIFVVLLLISSAIEDGRSLTLVAVIIGLTAWTWTCRSVRAQVSSLRTGDHISLARLNGDSTFKILFVHVLPYLFSYIFMVFIIQLATGILMEASISMIGLGPVEGVSLGIILNEANANFALIDGAWWAFFPAAFLTTILVFALYTLNTSMEGVFNPRLRKE</sequence>
<keyword evidence="3" id="KW-1003">Cell membrane</keyword>
<proteinExistence type="inferred from homology"/>
<keyword evidence="2 7" id="KW-0813">Transport</keyword>
<feature type="transmembrane region" description="Helical" evidence="7">
    <location>
        <begin position="77"/>
        <end position="100"/>
    </location>
</feature>
<accession>U7D6M5</accession>
<dbReference type="Pfam" id="PF00528">
    <property type="entry name" value="BPD_transp_1"/>
    <property type="match status" value="1"/>
</dbReference>
<evidence type="ECO:0000256" key="6">
    <source>
        <dbReference type="ARBA" id="ARBA00023136"/>
    </source>
</evidence>
<dbReference type="SUPFAM" id="SSF161098">
    <property type="entry name" value="MetI-like"/>
    <property type="match status" value="1"/>
</dbReference>
<evidence type="ECO:0000313" key="10">
    <source>
        <dbReference type="Proteomes" id="UP000017148"/>
    </source>
</evidence>
<feature type="transmembrane region" description="Helical" evidence="7">
    <location>
        <begin position="138"/>
        <end position="157"/>
    </location>
</feature>
<dbReference type="CDD" id="cd06261">
    <property type="entry name" value="TM_PBP2"/>
    <property type="match status" value="1"/>
</dbReference>
<dbReference type="STRING" id="1313304.CALK_0898"/>
<feature type="transmembrane region" description="Helical" evidence="7">
    <location>
        <begin position="112"/>
        <end position="132"/>
    </location>
</feature>
<comment type="subcellular location">
    <subcellularLocation>
        <location evidence="1 7">Cell membrane</location>
        <topology evidence="1 7">Multi-pass membrane protein</topology>
    </subcellularLocation>
</comment>
<keyword evidence="5 7" id="KW-1133">Transmembrane helix</keyword>
<keyword evidence="4 7" id="KW-0812">Transmembrane</keyword>
<evidence type="ECO:0000259" key="8">
    <source>
        <dbReference type="PROSITE" id="PS50928"/>
    </source>
</evidence>
<dbReference type="AlphaFoldDB" id="U7D6M5"/>
<evidence type="ECO:0000256" key="5">
    <source>
        <dbReference type="ARBA" id="ARBA00022989"/>
    </source>
</evidence>
<dbReference type="OrthoDB" id="9783218at2"/>
<evidence type="ECO:0000313" key="9">
    <source>
        <dbReference type="EMBL" id="ERP32169.1"/>
    </source>
</evidence>
<organism evidence="9 10">
    <name type="scientific">Chitinivibrio alkaliphilus ACht1</name>
    <dbReference type="NCBI Taxonomy" id="1313304"/>
    <lineage>
        <taxon>Bacteria</taxon>
        <taxon>Pseudomonadati</taxon>
        <taxon>Fibrobacterota</taxon>
        <taxon>Chitinivibrionia</taxon>
        <taxon>Chitinivibrionales</taxon>
        <taxon>Chitinivibrionaceae</taxon>
        <taxon>Chitinivibrio</taxon>
    </lineage>
</organism>
<dbReference type="Gene3D" id="1.10.3720.10">
    <property type="entry name" value="MetI-like"/>
    <property type="match status" value="1"/>
</dbReference>
<dbReference type="PANTHER" id="PTHR43386:SF1">
    <property type="entry name" value="D,D-DIPEPTIDE TRANSPORT SYSTEM PERMEASE PROTEIN DDPC-RELATED"/>
    <property type="match status" value="1"/>
</dbReference>
<dbReference type="InterPro" id="IPR035906">
    <property type="entry name" value="MetI-like_sf"/>
</dbReference>
<reference evidence="9 10" key="1">
    <citation type="journal article" date="2013" name="Environ. Microbiol.">
        <title>Genome analysis of Chitinivibrio alkaliphilus gen. nov., sp. nov., a novel extremely haloalkaliphilic anaerobic chitinolytic bacterium from the candidate phylum Termite Group 3.</title>
        <authorList>
            <person name="Sorokin D.Y."/>
            <person name="Gumerov V.M."/>
            <person name="Rakitin A.L."/>
            <person name="Beletsky A.V."/>
            <person name="Damste J.S."/>
            <person name="Muyzer G."/>
            <person name="Mardanov A.V."/>
            <person name="Ravin N.V."/>
        </authorList>
    </citation>
    <scope>NUCLEOTIDE SEQUENCE [LARGE SCALE GENOMIC DNA]</scope>
    <source>
        <strain evidence="9 10">ACht1</strain>
    </source>
</reference>
<evidence type="ECO:0000256" key="1">
    <source>
        <dbReference type="ARBA" id="ARBA00004651"/>
    </source>
</evidence>
<dbReference type="InterPro" id="IPR000515">
    <property type="entry name" value="MetI-like"/>
</dbReference>
<evidence type="ECO:0000256" key="4">
    <source>
        <dbReference type="ARBA" id="ARBA00022692"/>
    </source>
</evidence>
<dbReference type="eggNOG" id="COG1173">
    <property type="taxonomic scope" value="Bacteria"/>
</dbReference>
<evidence type="ECO:0000256" key="3">
    <source>
        <dbReference type="ARBA" id="ARBA00022475"/>
    </source>
</evidence>
<keyword evidence="6 7" id="KW-0472">Membrane</keyword>
<evidence type="ECO:0000256" key="7">
    <source>
        <dbReference type="RuleBase" id="RU363032"/>
    </source>
</evidence>
<keyword evidence="10" id="KW-1185">Reference proteome</keyword>
<dbReference type="Proteomes" id="UP000017148">
    <property type="component" value="Unassembled WGS sequence"/>
</dbReference>